<gene>
    <name evidence="3" type="ORF">EV674_12050</name>
</gene>
<evidence type="ECO:0000256" key="2">
    <source>
        <dbReference type="SAM" id="SignalP"/>
    </source>
</evidence>
<organism evidence="3 4">
    <name type="scientific">Simplicispira metamorpha</name>
    <dbReference type="NCBI Taxonomy" id="80881"/>
    <lineage>
        <taxon>Bacteria</taxon>
        <taxon>Pseudomonadati</taxon>
        <taxon>Pseudomonadota</taxon>
        <taxon>Betaproteobacteria</taxon>
        <taxon>Burkholderiales</taxon>
        <taxon>Comamonadaceae</taxon>
        <taxon>Simplicispira</taxon>
    </lineage>
</organism>
<name>A0A4R2N5V6_9BURK</name>
<feature type="chain" id="PRO_5020906189" evidence="2">
    <location>
        <begin position="17"/>
        <end position="167"/>
    </location>
</feature>
<feature type="signal peptide" evidence="2">
    <location>
        <begin position="1"/>
        <end position="16"/>
    </location>
</feature>
<sequence length="167" mass="16311">MVVLLVLRGLVGNAMAYEAWPGSAPQPMTSAQQQHHASAGDLAQHGHLADAGATTPAHSAGSGGERHSGTATAPADAAQNAAIPAHCTTLPAAAHATPDANAHGDADASCDAGHGPACTACDICYSSVLAAALPASAIVPPVATAPPQRDACFSSACAAQDIKPPIS</sequence>
<reference evidence="3 4" key="1">
    <citation type="submission" date="2019-03" db="EMBL/GenBank/DDBJ databases">
        <title>Genomic Encyclopedia of Type Strains, Phase IV (KMG-IV): sequencing the most valuable type-strain genomes for metagenomic binning, comparative biology and taxonomic classification.</title>
        <authorList>
            <person name="Goeker M."/>
        </authorList>
    </citation>
    <scope>NUCLEOTIDE SEQUENCE [LARGE SCALE GENOMIC DNA]</scope>
    <source>
        <strain evidence="3 4">DSM 1837</strain>
    </source>
</reference>
<accession>A0A4R2N5V6</accession>
<feature type="compositionally biased region" description="Polar residues" evidence="1">
    <location>
        <begin position="26"/>
        <end position="36"/>
    </location>
</feature>
<evidence type="ECO:0000313" key="4">
    <source>
        <dbReference type="Proteomes" id="UP000295182"/>
    </source>
</evidence>
<feature type="region of interest" description="Disordered" evidence="1">
    <location>
        <begin position="24"/>
        <end position="43"/>
    </location>
</feature>
<protein>
    <submittedName>
        <fullName evidence="3">Uncharacterized protein</fullName>
    </submittedName>
</protein>
<keyword evidence="2" id="KW-0732">Signal</keyword>
<proteinExistence type="predicted"/>
<evidence type="ECO:0000256" key="1">
    <source>
        <dbReference type="SAM" id="MobiDB-lite"/>
    </source>
</evidence>
<dbReference type="EMBL" id="SLXH01000020">
    <property type="protein sequence ID" value="TCP16181.1"/>
    <property type="molecule type" value="Genomic_DNA"/>
</dbReference>
<dbReference type="Proteomes" id="UP000295182">
    <property type="component" value="Unassembled WGS sequence"/>
</dbReference>
<comment type="caution">
    <text evidence="3">The sequence shown here is derived from an EMBL/GenBank/DDBJ whole genome shotgun (WGS) entry which is preliminary data.</text>
</comment>
<evidence type="ECO:0000313" key="3">
    <source>
        <dbReference type="EMBL" id="TCP16181.1"/>
    </source>
</evidence>
<keyword evidence="4" id="KW-1185">Reference proteome</keyword>
<feature type="region of interest" description="Disordered" evidence="1">
    <location>
        <begin position="52"/>
        <end position="77"/>
    </location>
</feature>
<dbReference type="AlphaFoldDB" id="A0A4R2N5V6"/>